<feature type="coiled-coil region" evidence="5">
    <location>
        <begin position="275"/>
        <end position="302"/>
    </location>
</feature>
<keyword evidence="3 5" id="KW-0175">Coiled coil</keyword>
<accession>A0A1H2WU89</accession>
<evidence type="ECO:0000256" key="4">
    <source>
        <dbReference type="ARBA" id="ARBA00023172"/>
    </source>
</evidence>
<sequence length="327" mass="36310">METILLGAVLCALLVLIVLLVQLQKSLGAQEEIRAQQAREEADRLRDSLDQKVTLSMSVVSDRLAMVNRGLGSMQSLAQGVGDLKKVLTNVKNRGIWGEMQLGNLLGDMLAPEQYGTNVAIRPRSQERVEFAIRLPGRTGDVPVWLPIDAKFPLEDYQRLVQAREDGDADGETLALKQLEIRLKSEAKDIRDKYIAPPYSTDFGLLYLPLEGLFAEAVSRPGLVSELQRKYRVTLVGPTTLAAVVNSLQMGFRTLVIQKQTSQVWRLVAQINTDLGAFQTAVERAEKKLAEAQSAMESVGDRTRILKKHLDRAEKFTKALDNTGENE</sequence>
<dbReference type="AlphaFoldDB" id="A0A1H2WU89"/>
<dbReference type="Pfam" id="PF02646">
    <property type="entry name" value="RmuC"/>
    <property type="match status" value="1"/>
</dbReference>
<gene>
    <name evidence="6" type="ORF">SAMN05216495_10714</name>
</gene>
<evidence type="ECO:0000256" key="3">
    <source>
        <dbReference type="ARBA" id="ARBA00023054"/>
    </source>
</evidence>
<dbReference type="Proteomes" id="UP000182379">
    <property type="component" value="Unassembled WGS sequence"/>
</dbReference>
<dbReference type="EMBL" id="FNOP01000007">
    <property type="protein sequence ID" value="SDW84117.1"/>
    <property type="molecule type" value="Genomic_DNA"/>
</dbReference>
<reference evidence="6 7" key="1">
    <citation type="submission" date="2016-10" db="EMBL/GenBank/DDBJ databases">
        <authorList>
            <person name="Varghese N."/>
            <person name="Submissions S."/>
        </authorList>
    </citation>
    <scope>NUCLEOTIDE SEQUENCE [LARGE SCALE GENOMIC DNA]</scope>
    <source>
        <strain evidence="6 7">WCC6</strain>
    </source>
</reference>
<comment type="similarity">
    <text evidence="2">Belongs to the RmuC family.</text>
</comment>
<evidence type="ECO:0000313" key="6">
    <source>
        <dbReference type="EMBL" id="SDW84117.1"/>
    </source>
</evidence>
<comment type="caution">
    <text evidence="6">The sequence shown here is derived from an EMBL/GenBank/DDBJ whole genome shotgun (WGS) entry which is preliminary data.</text>
</comment>
<dbReference type="PANTHER" id="PTHR30563:SF0">
    <property type="entry name" value="DNA RECOMBINATION PROTEIN RMUC"/>
    <property type="match status" value="1"/>
</dbReference>
<keyword evidence="4" id="KW-0233">DNA recombination</keyword>
<evidence type="ECO:0000313" key="7">
    <source>
        <dbReference type="Proteomes" id="UP000182379"/>
    </source>
</evidence>
<evidence type="ECO:0000256" key="2">
    <source>
        <dbReference type="ARBA" id="ARBA00009840"/>
    </source>
</evidence>
<feature type="coiled-coil region" evidence="5">
    <location>
        <begin position="28"/>
        <end position="55"/>
    </location>
</feature>
<proteinExistence type="inferred from homology"/>
<organism evidence="6 7">
    <name type="scientific">Acidaminococcus fermentans</name>
    <dbReference type="NCBI Taxonomy" id="905"/>
    <lineage>
        <taxon>Bacteria</taxon>
        <taxon>Bacillati</taxon>
        <taxon>Bacillota</taxon>
        <taxon>Negativicutes</taxon>
        <taxon>Acidaminococcales</taxon>
        <taxon>Acidaminococcaceae</taxon>
        <taxon>Acidaminococcus</taxon>
    </lineage>
</organism>
<dbReference type="GO" id="GO:0006310">
    <property type="term" value="P:DNA recombination"/>
    <property type="evidence" value="ECO:0007669"/>
    <property type="project" value="UniProtKB-KW"/>
</dbReference>
<evidence type="ECO:0000256" key="5">
    <source>
        <dbReference type="SAM" id="Coils"/>
    </source>
</evidence>
<dbReference type="InterPro" id="IPR003798">
    <property type="entry name" value="DNA_recombination_RmuC"/>
</dbReference>
<dbReference type="PANTHER" id="PTHR30563">
    <property type="entry name" value="DNA RECOMBINATION PROTEIN RMUC"/>
    <property type="match status" value="1"/>
</dbReference>
<comment type="function">
    <text evidence="1">Involved in DNA recombination.</text>
</comment>
<dbReference type="RefSeq" id="WP_074705781.1">
    <property type="nucleotide sequence ID" value="NZ_FNOP01000007.1"/>
</dbReference>
<name>A0A1H2WU89_ACIFE</name>
<evidence type="ECO:0000256" key="1">
    <source>
        <dbReference type="ARBA" id="ARBA00003416"/>
    </source>
</evidence>
<protein>
    <submittedName>
        <fullName evidence="6">DNA recombination protein RmuC</fullName>
    </submittedName>
</protein>